<keyword evidence="2" id="KW-0285">Flavoprotein</keyword>
<dbReference type="SUPFAM" id="SSF51905">
    <property type="entry name" value="FAD/NAD(P)-binding domain"/>
    <property type="match status" value="1"/>
</dbReference>
<dbReference type="AlphaFoldDB" id="A0AA35T7S9"/>
<sequence>MGGGLVVHCCVSLGQRGLRVHLHESRSDIRRAAGGMNAGFEDCLVLTECLTESGGELAAAAQLYQDNHWSDTHAICDLSMYNYIEMRSHVTSPLFLIKKRIDNALHYLFPSLFILSIQWWPSHVSPTVVWWRDTTFNRRSSDEGCGDCPLPLWGYWAT</sequence>
<proteinExistence type="predicted"/>
<protein>
    <submittedName>
        <fullName evidence="5">Kynurenine 3-monooxygenase</fullName>
    </submittedName>
</protein>
<dbReference type="PANTHER" id="PTHR46028">
    <property type="entry name" value="KYNURENINE 3-MONOOXYGENASE"/>
    <property type="match status" value="1"/>
</dbReference>
<keyword evidence="3" id="KW-0274">FAD</keyword>
<dbReference type="PANTHER" id="PTHR46028:SF2">
    <property type="entry name" value="KYNURENINE 3-MONOOXYGENASE"/>
    <property type="match status" value="1"/>
</dbReference>
<gene>
    <name evidence="5" type="ORF">GBAR_LOCUS24055</name>
</gene>
<dbReference type="GO" id="GO:0070189">
    <property type="term" value="P:kynurenine metabolic process"/>
    <property type="evidence" value="ECO:0007669"/>
    <property type="project" value="TreeGrafter"/>
</dbReference>
<organism evidence="5 6">
    <name type="scientific">Geodia barretti</name>
    <name type="common">Barrett's horny sponge</name>
    <dbReference type="NCBI Taxonomy" id="519541"/>
    <lineage>
        <taxon>Eukaryota</taxon>
        <taxon>Metazoa</taxon>
        <taxon>Porifera</taxon>
        <taxon>Demospongiae</taxon>
        <taxon>Heteroscleromorpha</taxon>
        <taxon>Tetractinellida</taxon>
        <taxon>Astrophorina</taxon>
        <taxon>Geodiidae</taxon>
        <taxon>Geodia</taxon>
    </lineage>
</organism>
<keyword evidence="6" id="KW-1185">Reference proteome</keyword>
<accession>A0AA35T7S9</accession>
<dbReference type="InterPro" id="IPR036188">
    <property type="entry name" value="FAD/NAD-bd_sf"/>
</dbReference>
<evidence type="ECO:0000313" key="5">
    <source>
        <dbReference type="EMBL" id="CAI8043355.1"/>
    </source>
</evidence>
<reference evidence="5" key="1">
    <citation type="submission" date="2023-03" db="EMBL/GenBank/DDBJ databases">
        <authorList>
            <person name="Steffen K."/>
            <person name="Cardenas P."/>
        </authorList>
    </citation>
    <scope>NUCLEOTIDE SEQUENCE</scope>
</reference>
<evidence type="ECO:0000313" key="6">
    <source>
        <dbReference type="Proteomes" id="UP001174909"/>
    </source>
</evidence>
<evidence type="ECO:0000256" key="2">
    <source>
        <dbReference type="ARBA" id="ARBA00022630"/>
    </source>
</evidence>
<dbReference type="Proteomes" id="UP001174909">
    <property type="component" value="Unassembled WGS sequence"/>
</dbReference>
<dbReference type="GO" id="GO:0005741">
    <property type="term" value="C:mitochondrial outer membrane"/>
    <property type="evidence" value="ECO:0007669"/>
    <property type="project" value="TreeGrafter"/>
</dbReference>
<dbReference type="GO" id="GO:0004502">
    <property type="term" value="F:kynurenine 3-monooxygenase activity"/>
    <property type="evidence" value="ECO:0007669"/>
    <property type="project" value="TreeGrafter"/>
</dbReference>
<keyword evidence="4" id="KW-0560">Oxidoreductase</keyword>
<comment type="caution">
    <text evidence="5">The sequence shown here is derived from an EMBL/GenBank/DDBJ whole genome shotgun (WGS) entry which is preliminary data.</text>
</comment>
<dbReference type="EMBL" id="CASHTH010003320">
    <property type="protein sequence ID" value="CAI8043355.1"/>
    <property type="molecule type" value="Genomic_DNA"/>
</dbReference>
<evidence type="ECO:0000256" key="4">
    <source>
        <dbReference type="ARBA" id="ARBA00023002"/>
    </source>
</evidence>
<name>A0AA35T7S9_GEOBA</name>
<comment type="cofactor">
    <cofactor evidence="1">
        <name>FAD</name>
        <dbReference type="ChEBI" id="CHEBI:57692"/>
    </cofactor>
</comment>
<dbReference type="Gene3D" id="3.50.50.60">
    <property type="entry name" value="FAD/NAD(P)-binding domain"/>
    <property type="match status" value="1"/>
</dbReference>
<evidence type="ECO:0000256" key="1">
    <source>
        <dbReference type="ARBA" id="ARBA00001974"/>
    </source>
</evidence>
<evidence type="ECO:0000256" key="3">
    <source>
        <dbReference type="ARBA" id="ARBA00022827"/>
    </source>
</evidence>